<evidence type="ECO:0000313" key="1">
    <source>
        <dbReference type="EMBL" id="GBP46104.1"/>
    </source>
</evidence>
<dbReference type="AlphaFoldDB" id="A0A4C1W7F0"/>
<protein>
    <submittedName>
        <fullName evidence="1">Uncharacterized protein</fullName>
    </submittedName>
</protein>
<proteinExistence type="predicted"/>
<accession>A0A4C1W7F0</accession>
<dbReference type="OrthoDB" id="10017160at2759"/>
<dbReference type="EMBL" id="BGZK01000477">
    <property type="protein sequence ID" value="GBP46104.1"/>
    <property type="molecule type" value="Genomic_DNA"/>
</dbReference>
<name>A0A4C1W7F0_EUMVA</name>
<sequence length="231" mass="25571">MQRFAGGDSNPVSHGHDLQKLNILFDLKTKRQSAQWMFRFEELPSKVKRGLNVGKKMVASFFGMKERVSRANLEISAKYIGKIHDVVADRAGARAFGCSPSPFGSRPASCYLFGECLFGRVMAQPRRDCLITAPHILCGPLPVEVRRTWIRRNPGAIKTLFDRDAATGLGGGGEGGGGYRMKIKWESASSVDKNSFDIRIRSTSNMADLQSKNPHLIGGIVAFDNHRQNFN</sequence>
<evidence type="ECO:0000313" key="2">
    <source>
        <dbReference type="Proteomes" id="UP000299102"/>
    </source>
</evidence>
<keyword evidence="2" id="KW-1185">Reference proteome</keyword>
<comment type="caution">
    <text evidence="1">The sequence shown here is derived from an EMBL/GenBank/DDBJ whole genome shotgun (WGS) entry which is preliminary data.</text>
</comment>
<dbReference type="Proteomes" id="UP000299102">
    <property type="component" value="Unassembled WGS sequence"/>
</dbReference>
<gene>
    <name evidence="1" type="ORF">EVAR_26549_1</name>
</gene>
<organism evidence="1 2">
    <name type="scientific">Eumeta variegata</name>
    <name type="common">Bagworm moth</name>
    <name type="synonym">Eumeta japonica</name>
    <dbReference type="NCBI Taxonomy" id="151549"/>
    <lineage>
        <taxon>Eukaryota</taxon>
        <taxon>Metazoa</taxon>
        <taxon>Ecdysozoa</taxon>
        <taxon>Arthropoda</taxon>
        <taxon>Hexapoda</taxon>
        <taxon>Insecta</taxon>
        <taxon>Pterygota</taxon>
        <taxon>Neoptera</taxon>
        <taxon>Endopterygota</taxon>
        <taxon>Lepidoptera</taxon>
        <taxon>Glossata</taxon>
        <taxon>Ditrysia</taxon>
        <taxon>Tineoidea</taxon>
        <taxon>Psychidae</taxon>
        <taxon>Oiketicinae</taxon>
        <taxon>Eumeta</taxon>
    </lineage>
</organism>
<reference evidence="1 2" key="1">
    <citation type="journal article" date="2019" name="Commun. Biol.">
        <title>The bagworm genome reveals a unique fibroin gene that provides high tensile strength.</title>
        <authorList>
            <person name="Kono N."/>
            <person name="Nakamura H."/>
            <person name="Ohtoshi R."/>
            <person name="Tomita M."/>
            <person name="Numata K."/>
            <person name="Arakawa K."/>
        </authorList>
    </citation>
    <scope>NUCLEOTIDE SEQUENCE [LARGE SCALE GENOMIC DNA]</scope>
</reference>